<dbReference type="GO" id="GO:0000162">
    <property type="term" value="P:L-tryptophan biosynthetic process"/>
    <property type="evidence" value="ECO:0007669"/>
    <property type="project" value="TreeGrafter"/>
</dbReference>
<name>A0A2S7KNJ7_9FLAO</name>
<evidence type="ECO:0000313" key="5">
    <source>
        <dbReference type="EMBL" id="PQB04143.1"/>
    </source>
</evidence>
<gene>
    <name evidence="5" type="ORF">BST85_03925</name>
</gene>
<dbReference type="InterPro" id="IPR006805">
    <property type="entry name" value="Anth_synth_I_N"/>
</dbReference>
<dbReference type="EMBL" id="MQUB01000001">
    <property type="protein sequence ID" value="PQB04143.1"/>
    <property type="molecule type" value="Genomic_DNA"/>
</dbReference>
<evidence type="ECO:0000313" key="6">
    <source>
        <dbReference type="Proteomes" id="UP000239800"/>
    </source>
</evidence>
<dbReference type="Pfam" id="PF04715">
    <property type="entry name" value="Anth_synt_I_N"/>
    <property type="match status" value="1"/>
</dbReference>
<dbReference type="GO" id="GO:0005737">
    <property type="term" value="C:cytoplasm"/>
    <property type="evidence" value="ECO:0007669"/>
    <property type="project" value="TreeGrafter"/>
</dbReference>
<dbReference type="AlphaFoldDB" id="A0A2S7KNJ7"/>
<evidence type="ECO:0000259" key="4">
    <source>
        <dbReference type="Pfam" id="PF04715"/>
    </source>
</evidence>
<dbReference type="NCBIfam" id="TIGR00553">
    <property type="entry name" value="pabB"/>
    <property type="match status" value="1"/>
</dbReference>
<dbReference type="InterPro" id="IPR005802">
    <property type="entry name" value="ADC_synth_comp_1"/>
</dbReference>
<keyword evidence="6" id="KW-1185">Reference proteome</keyword>
<reference evidence="5 6" key="1">
    <citation type="submission" date="2016-11" db="EMBL/GenBank/DDBJ databases">
        <title>Trade-off between light-utilization and light-protection in marine flavobacteria.</title>
        <authorList>
            <person name="Kumagai Y."/>
        </authorList>
    </citation>
    <scope>NUCLEOTIDE SEQUENCE [LARGE SCALE GENOMIC DNA]</scope>
    <source>
        <strain evidence="5 6">NBRC 107741</strain>
    </source>
</reference>
<feature type="domain" description="Anthranilate synthase component I N-terminal" evidence="4">
    <location>
        <begin position="78"/>
        <end position="119"/>
    </location>
</feature>
<keyword evidence="2" id="KW-0808">Transferase</keyword>
<dbReference type="Gene3D" id="3.60.120.10">
    <property type="entry name" value="Anthranilate synthase"/>
    <property type="match status" value="1"/>
</dbReference>
<dbReference type="GO" id="GO:0008153">
    <property type="term" value="P:4-aminobenzoate biosynthetic process"/>
    <property type="evidence" value="ECO:0007669"/>
    <property type="project" value="TreeGrafter"/>
</dbReference>
<accession>A0A2S7KNJ7</accession>
<evidence type="ECO:0000259" key="3">
    <source>
        <dbReference type="Pfam" id="PF00425"/>
    </source>
</evidence>
<dbReference type="EC" id="2.6.1.85" evidence="1"/>
<dbReference type="SUPFAM" id="SSF56322">
    <property type="entry name" value="ADC synthase"/>
    <property type="match status" value="1"/>
</dbReference>
<evidence type="ECO:0000256" key="2">
    <source>
        <dbReference type="ARBA" id="ARBA00022679"/>
    </source>
</evidence>
<dbReference type="RefSeq" id="WP_104812067.1">
    <property type="nucleotide sequence ID" value="NZ_MQUB01000001.1"/>
</dbReference>
<dbReference type="InterPro" id="IPR019999">
    <property type="entry name" value="Anth_synth_I-like"/>
</dbReference>
<evidence type="ECO:0000256" key="1">
    <source>
        <dbReference type="ARBA" id="ARBA00013139"/>
    </source>
</evidence>
<dbReference type="PRINTS" id="PR00095">
    <property type="entry name" value="ANTSNTHASEI"/>
</dbReference>
<sequence length="427" mass="48899">MRSSLRFTCSLTPEVKANLLQWAAKFNEAIWLDSNEVPHLNNTYQAILAVEASDSISVSGPGSFEKLDRWQQQKKDWLFGYLSYDLKNDLEALNSGNSDQLEFPELLFFCPKRLFLFGSDEVELLFLDSTEEEMRSVWDQIQYLNPQLDTGSQVSIKVRTTPDQYREKVRSLLDHIKRGDIYEANYCIEFYSEGQQIHPEATYLHLNEISKPPFSSYFKVGDYYALSASPERFLQKRGNTLISQPIKGTRRRGDNSEQDLRLIQELETDTKERSENIMITDLVRNDMSKIARSGSVHVPELCRVYTFEQVHQLITTVSCQLKEDINPVEIIQAMFPMGSMTGAPKIRAMEIIEELEDFKRGLYSGAIGYFSPEGDFDFNVIIRTILYNAAKAYLSLPVGSAITIGSDIDQEYAECLLKAKAMRQVLE</sequence>
<organism evidence="5 6">
    <name type="scientific">Aureitalea marina</name>
    <dbReference type="NCBI Taxonomy" id="930804"/>
    <lineage>
        <taxon>Bacteria</taxon>
        <taxon>Pseudomonadati</taxon>
        <taxon>Bacteroidota</taxon>
        <taxon>Flavobacteriia</taxon>
        <taxon>Flavobacteriales</taxon>
        <taxon>Flavobacteriaceae</taxon>
        <taxon>Aureitalea</taxon>
    </lineage>
</organism>
<comment type="caution">
    <text evidence="5">The sequence shown here is derived from an EMBL/GenBank/DDBJ whole genome shotgun (WGS) entry which is preliminary data.</text>
</comment>
<dbReference type="PANTHER" id="PTHR11236">
    <property type="entry name" value="AMINOBENZOATE/ANTHRANILATE SYNTHASE"/>
    <property type="match status" value="1"/>
</dbReference>
<protein>
    <recommendedName>
        <fullName evidence="1">aminodeoxychorismate synthase</fullName>
        <ecNumber evidence="1">2.6.1.85</ecNumber>
    </recommendedName>
</protein>
<feature type="domain" description="Chorismate-utilising enzyme C-terminal" evidence="3">
    <location>
        <begin position="163"/>
        <end position="418"/>
    </location>
</feature>
<dbReference type="InterPro" id="IPR015890">
    <property type="entry name" value="Chorismate_C"/>
</dbReference>
<dbReference type="Pfam" id="PF00425">
    <property type="entry name" value="Chorismate_bind"/>
    <property type="match status" value="1"/>
</dbReference>
<dbReference type="InterPro" id="IPR005801">
    <property type="entry name" value="ADC_synthase"/>
</dbReference>
<dbReference type="GO" id="GO:0009396">
    <property type="term" value="P:folic acid-containing compound biosynthetic process"/>
    <property type="evidence" value="ECO:0007669"/>
    <property type="project" value="InterPro"/>
</dbReference>
<proteinExistence type="predicted"/>
<dbReference type="OrthoDB" id="9803598at2"/>
<dbReference type="Proteomes" id="UP000239800">
    <property type="component" value="Unassembled WGS sequence"/>
</dbReference>
<dbReference type="GO" id="GO:0046820">
    <property type="term" value="F:4-amino-4-deoxychorismate synthase activity"/>
    <property type="evidence" value="ECO:0007669"/>
    <property type="project" value="UniProtKB-EC"/>
</dbReference>
<dbReference type="PANTHER" id="PTHR11236:SF18">
    <property type="entry name" value="AMINODEOXYCHORISMATE SYNTHASE"/>
    <property type="match status" value="1"/>
</dbReference>